<comment type="caution">
    <text evidence="2">The sequence shown here is derived from an EMBL/GenBank/DDBJ whole genome shotgun (WGS) entry which is preliminary data.</text>
</comment>
<dbReference type="Pfam" id="PF11836">
    <property type="entry name" value="Phage_TAC_11"/>
    <property type="match status" value="1"/>
</dbReference>
<gene>
    <name evidence="2" type="ORF">D2V04_06320</name>
</gene>
<dbReference type="Proteomes" id="UP000285092">
    <property type="component" value="Unassembled WGS sequence"/>
</dbReference>
<sequence length="151" mass="16714">MELGVTEAFGDGKYHFKLTWTGCAAVEKAAGGVPFERLVWRFYEHQAGIAEIEAVIRQGLLGGDGGEVREEPVKLNTAMVDDLVRAYVTGPDRRPIIESRKLAAAIVIAAYQGYEPAQTDAKKSPRSRRTAKPDRHRSGPRELRDDEHPAE</sequence>
<dbReference type="RefSeq" id="WP_119512413.1">
    <property type="nucleotide sequence ID" value="NZ_QXFK01000014.1"/>
</dbReference>
<name>A0A418NJU1_9SPHN</name>
<dbReference type="InterPro" id="IPR021791">
    <property type="entry name" value="Phage_TAC_11"/>
</dbReference>
<dbReference type="EMBL" id="QXFK01000014">
    <property type="protein sequence ID" value="RIV79581.1"/>
    <property type="molecule type" value="Genomic_DNA"/>
</dbReference>
<dbReference type="AlphaFoldDB" id="A0A418NJU1"/>
<protein>
    <recommendedName>
        <fullName evidence="4">Gene transfer agent family protein</fullName>
    </recommendedName>
</protein>
<organism evidence="2 3">
    <name type="scientific">Pelagerythrobacter aerophilus</name>
    <dbReference type="NCBI Taxonomy" id="2306995"/>
    <lineage>
        <taxon>Bacteria</taxon>
        <taxon>Pseudomonadati</taxon>
        <taxon>Pseudomonadota</taxon>
        <taxon>Alphaproteobacteria</taxon>
        <taxon>Sphingomonadales</taxon>
        <taxon>Erythrobacteraceae</taxon>
        <taxon>Pelagerythrobacter</taxon>
    </lineage>
</organism>
<proteinExistence type="predicted"/>
<reference evidence="2 3" key="1">
    <citation type="submission" date="2018-08" db="EMBL/GenBank/DDBJ databases">
        <title>Altererythrobacter sp.Ery1 and Ery12, the genome sequencing of novel strains in genus Alterythrobacter.</title>
        <authorList>
            <person name="Cheng H."/>
            <person name="Wu Y.-H."/>
            <person name="Fang C."/>
            <person name="Xu X.-W."/>
        </authorList>
    </citation>
    <scope>NUCLEOTIDE SEQUENCE [LARGE SCALE GENOMIC DNA]</scope>
    <source>
        <strain evidence="2 3">Ery1</strain>
    </source>
</reference>
<feature type="compositionally biased region" description="Basic and acidic residues" evidence="1">
    <location>
        <begin position="131"/>
        <end position="151"/>
    </location>
</feature>
<keyword evidence="3" id="KW-1185">Reference proteome</keyword>
<evidence type="ECO:0000256" key="1">
    <source>
        <dbReference type="SAM" id="MobiDB-lite"/>
    </source>
</evidence>
<evidence type="ECO:0000313" key="2">
    <source>
        <dbReference type="EMBL" id="RIV79581.1"/>
    </source>
</evidence>
<accession>A0A418NJU1</accession>
<evidence type="ECO:0000313" key="3">
    <source>
        <dbReference type="Proteomes" id="UP000285092"/>
    </source>
</evidence>
<feature type="region of interest" description="Disordered" evidence="1">
    <location>
        <begin position="116"/>
        <end position="151"/>
    </location>
</feature>
<dbReference type="OrthoDB" id="7509188at2"/>
<evidence type="ECO:0008006" key="4">
    <source>
        <dbReference type="Google" id="ProtNLM"/>
    </source>
</evidence>